<evidence type="ECO:0000313" key="3">
    <source>
        <dbReference type="RefSeq" id="XP_019508811.1"/>
    </source>
</evidence>
<dbReference type="PANTHER" id="PTHR36293">
    <property type="entry name" value="TRANSMEMBRANE PROTEIN 213"/>
    <property type="match status" value="1"/>
</dbReference>
<protein>
    <submittedName>
        <fullName evidence="3">Transmembrane protein 213 isoform X1</fullName>
    </submittedName>
</protein>
<dbReference type="RefSeq" id="XP_019508811.1">
    <property type="nucleotide sequence ID" value="XM_019653266.1"/>
</dbReference>
<sequence length="184" mass="20381">MAPITQHTSDASLSSMRHLISAARAALVLSLVFASFHSARWAEASSDSNSTLTTHHPNPETLEQCLSSPSLVQVVLMTQPQDSSQRCRVQKLVEVGQQEDHKNQRVPCLPKAGVSFCTLCIFLFILYLNTSSHKEAARCCHIGVDEYGWIMAAVGWSLWFLTLILLCVDKLMKVTPDEPKDLQA</sequence>
<dbReference type="PANTHER" id="PTHR36293:SF1">
    <property type="entry name" value="TRANSMEMBRANE PROTEIN 213"/>
    <property type="match status" value="1"/>
</dbReference>
<gene>
    <name evidence="3" type="primary">TMEM213</name>
</gene>
<dbReference type="GeneID" id="109388527"/>
<keyword evidence="1" id="KW-0472">Membrane</keyword>
<dbReference type="InterPro" id="IPR028121">
    <property type="entry name" value="TMEM213"/>
</dbReference>
<dbReference type="CTD" id="155006"/>
<proteinExistence type="predicted"/>
<keyword evidence="1 3" id="KW-0812">Transmembrane</keyword>
<dbReference type="OrthoDB" id="9949160at2759"/>
<name>A0A8B7S665_HIPAR</name>
<dbReference type="AlphaFoldDB" id="A0A8B7S665"/>
<organism evidence="2 3">
    <name type="scientific">Hipposideros armiger</name>
    <name type="common">Great Himalayan leaf-nosed bat</name>
    <dbReference type="NCBI Taxonomy" id="186990"/>
    <lineage>
        <taxon>Eukaryota</taxon>
        <taxon>Metazoa</taxon>
        <taxon>Chordata</taxon>
        <taxon>Craniata</taxon>
        <taxon>Vertebrata</taxon>
        <taxon>Euteleostomi</taxon>
        <taxon>Mammalia</taxon>
        <taxon>Eutheria</taxon>
        <taxon>Laurasiatheria</taxon>
        <taxon>Chiroptera</taxon>
        <taxon>Yinpterochiroptera</taxon>
        <taxon>Rhinolophoidea</taxon>
        <taxon>Hipposideridae</taxon>
        <taxon>Hipposideros</taxon>
    </lineage>
</organism>
<accession>A0A8B7S665</accession>
<reference evidence="3" key="1">
    <citation type="submission" date="2025-08" db="UniProtKB">
        <authorList>
            <consortium name="RefSeq"/>
        </authorList>
    </citation>
    <scope>IDENTIFICATION</scope>
    <source>
        <tissue evidence="3">Muscle</tissue>
    </source>
</reference>
<evidence type="ECO:0000313" key="2">
    <source>
        <dbReference type="Proteomes" id="UP000694851"/>
    </source>
</evidence>
<dbReference type="KEGG" id="hai:109388527"/>
<dbReference type="Proteomes" id="UP000694851">
    <property type="component" value="Unplaced"/>
</dbReference>
<feature type="transmembrane region" description="Helical" evidence="1">
    <location>
        <begin position="147"/>
        <end position="168"/>
    </location>
</feature>
<feature type="transmembrane region" description="Helical" evidence="1">
    <location>
        <begin position="108"/>
        <end position="127"/>
    </location>
</feature>
<keyword evidence="2" id="KW-1185">Reference proteome</keyword>
<dbReference type="Pfam" id="PF15192">
    <property type="entry name" value="TMEM213"/>
    <property type="match status" value="1"/>
</dbReference>
<keyword evidence="1" id="KW-1133">Transmembrane helix</keyword>
<evidence type="ECO:0000256" key="1">
    <source>
        <dbReference type="SAM" id="Phobius"/>
    </source>
</evidence>